<evidence type="ECO:0000313" key="7">
    <source>
        <dbReference type="Proteomes" id="UP001224392"/>
    </source>
</evidence>
<dbReference type="PANTHER" id="PTHR30118:SF15">
    <property type="entry name" value="TRANSCRIPTIONAL REGULATORY PROTEIN"/>
    <property type="match status" value="1"/>
</dbReference>
<comment type="caution">
    <text evidence="6">The sequence shown here is derived from an EMBL/GenBank/DDBJ whole genome shotgun (WGS) entry which is preliminary data.</text>
</comment>
<dbReference type="Proteomes" id="UP001224392">
    <property type="component" value="Unassembled WGS sequence"/>
</dbReference>
<feature type="domain" description="HTH lysR-type" evidence="5">
    <location>
        <begin position="9"/>
        <end position="66"/>
    </location>
</feature>
<dbReference type="SUPFAM" id="SSF46785">
    <property type="entry name" value="Winged helix' DNA-binding domain"/>
    <property type="match status" value="1"/>
</dbReference>
<proteinExistence type="inferred from homology"/>
<evidence type="ECO:0000313" key="6">
    <source>
        <dbReference type="EMBL" id="GMG85870.1"/>
    </source>
</evidence>
<dbReference type="Pfam" id="PF00126">
    <property type="entry name" value="HTH_1"/>
    <property type="match status" value="1"/>
</dbReference>
<dbReference type="Gene3D" id="3.40.190.10">
    <property type="entry name" value="Periplasmic binding protein-like II"/>
    <property type="match status" value="2"/>
</dbReference>
<dbReference type="InterPro" id="IPR000847">
    <property type="entry name" value="LysR_HTH_N"/>
</dbReference>
<evidence type="ECO:0000256" key="4">
    <source>
        <dbReference type="ARBA" id="ARBA00023163"/>
    </source>
</evidence>
<organism evidence="6 7">
    <name type="scientific">Biformimicrobium ophioploci</name>
    <dbReference type="NCBI Taxonomy" id="3036711"/>
    <lineage>
        <taxon>Bacteria</taxon>
        <taxon>Pseudomonadati</taxon>
        <taxon>Pseudomonadota</taxon>
        <taxon>Gammaproteobacteria</taxon>
        <taxon>Cellvibrionales</taxon>
        <taxon>Microbulbiferaceae</taxon>
        <taxon>Biformimicrobium</taxon>
    </lineage>
</organism>
<dbReference type="Pfam" id="PF03466">
    <property type="entry name" value="LysR_substrate"/>
    <property type="match status" value="1"/>
</dbReference>
<dbReference type="InterPro" id="IPR036390">
    <property type="entry name" value="WH_DNA-bd_sf"/>
</dbReference>
<protein>
    <submittedName>
        <fullName evidence="6">LysR substrate-binding domain-containing protein</fullName>
    </submittedName>
</protein>
<dbReference type="Gene3D" id="1.10.10.10">
    <property type="entry name" value="Winged helix-like DNA-binding domain superfamily/Winged helix DNA-binding domain"/>
    <property type="match status" value="1"/>
</dbReference>
<dbReference type="PANTHER" id="PTHR30118">
    <property type="entry name" value="HTH-TYPE TRANSCRIPTIONAL REGULATOR LEUO-RELATED"/>
    <property type="match status" value="1"/>
</dbReference>
<keyword evidence="3" id="KW-0238">DNA-binding</keyword>
<dbReference type="InterPro" id="IPR036388">
    <property type="entry name" value="WH-like_DNA-bd_sf"/>
</dbReference>
<accession>A0ABQ6LUV4</accession>
<keyword evidence="4" id="KW-0804">Transcription</keyword>
<evidence type="ECO:0000256" key="3">
    <source>
        <dbReference type="ARBA" id="ARBA00023125"/>
    </source>
</evidence>
<comment type="similarity">
    <text evidence="1">Belongs to the LysR transcriptional regulatory family.</text>
</comment>
<dbReference type="EMBL" id="BSYJ01000001">
    <property type="protein sequence ID" value="GMG85870.1"/>
    <property type="molecule type" value="Genomic_DNA"/>
</dbReference>
<name>A0ABQ6LUV4_9GAMM</name>
<dbReference type="PRINTS" id="PR00039">
    <property type="entry name" value="HTHLYSR"/>
</dbReference>
<evidence type="ECO:0000259" key="5">
    <source>
        <dbReference type="PROSITE" id="PS50931"/>
    </source>
</evidence>
<dbReference type="RefSeq" id="WP_285762396.1">
    <property type="nucleotide sequence ID" value="NZ_BSYJ01000001.1"/>
</dbReference>
<reference evidence="6 7" key="1">
    <citation type="submission" date="2023-04" db="EMBL/GenBank/DDBJ databases">
        <title>Marinobulbifer ophiurae gen. nov., sp. Nov., isolate from tissue of brittle star Ophioplocus japonicus.</title>
        <authorList>
            <person name="Kawano K."/>
            <person name="Sawayama S."/>
            <person name="Nakagawa S."/>
        </authorList>
    </citation>
    <scope>NUCLEOTIDE SEQUENCE [LARGE SCALE GENOMIC DNA]</scope>
    <source>
        <strain evidence="6 7">NKW57</strain>
    </source>
</reference>
<sequence length="319" mass="36541">MEDQTLIRTDLNLLVALQVLLEEGTVSRAAERLFVTQSAMSKTLARLRELFDDPLFTRAGRQMVPTPKALELGEQLKPLLEQTRRLVAPRQFDPGQFRGELSVAVAEFIGMMLMPRLMARLEKRAPFLRIRALSRVEGQLGKLASGELDVAIQLTRSHYGPEYRARPVGAMPPSILVREGHPLVGREDVSWDMMEAYPRVVLYIPDSRYLQVALQDKNFVRFRDSRRGIFETTHLMTALEVVRKSDYLMAAPPYIAHDTHLGSGLATLPWPEKQSLNLHYMLVRHQRSDSSAIHRWLEQEILDLLQEDREELRGFGFIC</sequence>
<keyword evidence="2" id="KW-0805">Transcription regulation</keyword>
<evidence type="ECO:0000256" key="2">
    <source>
        <dbReference type="ARBA" id="ARBA00023015"/>
    </source>
</evidence>
<keyword evidence="7" id="KW-1185">Reference proteome</keyword>
<dbReference type="SUPFAM" id="SSF53850">
    <property type="entry name" value="Periplasmic binding protein-like II"/>
    <property type="match status" value="1"/>
</dbReference>
<dbReference type="PROSITE" id="PS50931">
    <property type="entry name" value="HTH_LYSR"/>
    <property type="match status" value="1"/>
</dbReference>
<dbReference type="InterPro" id="IPR050389">
    <property type="entry name" value="LysR-type_TF"/>
</dbReference>
<gene>
    <name evidence="6" type="ORF">MNKW57_01910</name>
</gene>
<dbReference type="InterPro" id="IPR005119">
    <property type="entry name" value="LysR_subst-bd"/>
</dbReference>
<evidence type="ECO:0000256" key="1">
    <source>
        <dbReference type="ARBA" id="ARBA00009437"/>
    </source>
</evidence>